<dbReference type="Proteomes" id="UP000019140">
    <property type="component" value="Unassembled WGS sequence"/>
</dbReference>
<dbReference type="SUPFAM" id="SSF53822">
    <property type="entry name" value="Periplasmic binding protein-like I"/>
    <property type="match status" value="1"/>
</dbReference>
<keyword evidence="2 3" id="KW-0732">Signal</keyword>
<accession>W4L6E3</accession>
<evidence type="ECO:0000256" key="2">
    <source>
        <dbReference type="ARBA" id="ARBA00022729"/>
    </source>
</evidence>
<keyword evidence="6" id="KW-1185">Reference proteome</keyword>
<evidence type="ECO:0000313" key="6">
    <source>
        <dbReference type="Proteomes" id="UP000019140"/>
    </source>
</evidence>
<comment type="similarity">
    <text evidence="1">Belongs to the leucine-binding protein family.</text>
</comment>
<dbReference type="AlphaFoldDB" id="W4L6E3"/>
<gene>
    <name evidence="5" type="ORF">ETSY2_51385</name>
</gene>
<dbReference type="HOGENOM" id="CLU_948338_0_0_7"/>
<dbReference type="PANTHER" id="PTHR30483">
    <property type="entry name" value="LEUCINE-SPECIFIC-BINDING PROTEIN"/>
    <property type="match status" value="1"/>
</dbReference>
<dbReference type="InterPro" id="IPR028081">
    <property type="entry name" value="Leu-bd"/>
</dbReference>
<feature type="signal peptide" evidence="3">
    <location>
        <begin position="1"/>
        <end position="23"/>
    </location>
</feature>
<evidence type="ECO:0000256" key="1">
    <source>
        <dbReference type="ARBA" id="ARBA00010062"/>
    </source>
</evidence>
<evidence type="ECO:0000256" key="3">
    <source>
        <dbReference type="SAM" id="SignalP"/>
    </source>
</evidence>
<organism evidence="5 6">
    <name type="scientific">Candidatus Entotheonella gemina</name>
    <dbReference type="NCBI Taxonomy" id="1429439"/>
    <lineage>
        <taxon>Bacteria</taxon>
        <taxon>Pseudomonadati</taxon>
        <taxon>Nitrospinota/Tectimicrobiota group</taxon>
        <taxon>Candidatus Tectimicrobiota</taxon>
        <taxon>Candidatus Entotheonellia</taxon>
        <taxon>Candidatus Entotheonellales</taxon>
        <taxon>Candidatus Entotheonellaceae</taxon>
        <taxon>Candidatus Entotheonella</taxon>
    </lineage>
</organism>
<dbReference type="PROSITE" id="PS51318">
    <property type="entry name" value="TAT"/>
    <property type="match status" value="1"/>
</dbReference>
<dbReference type="InterPro" id="IPR006311">
    <property type="entry name" value="TAT_signal"/>
</dbReference>
<name>W4L6E3_9BACT</name>
<dbReference type="Gene3D" id="3.40.50.2300">
    <property type="match status" value="2"/>
</dbReference>
<dbReference type="PANTHER" id="PTHR30483:SF37">
    <property type="entry name" value="ABC TRANSPORTER SUBSTRATE-BINDING PROTEIN"/>
    <property type="match status" value="1"/>
</dbReference>
<sequence length="294" mass="31439">MQKRREFLKSAAATVLSTGAVLAAPAIVRAQTPIPKTPIKLGVIGFTSGIAAILGDAGARATRILAKQINNQGGILGREVQLLFEDESGGAKKVVERFNKLTLSEKCDAVLGVISTGNGQAIGREAAKLQQLWLSWDGTTQKGLTETQKKPTYAFRSVDNEMEAIGGAIVASQLFKDAETIAGINDDYSYGRNTFAAFLTIFKKLGNPNVKVVAELWPKLGTTDYSSHVAALKKANPDLIMSSFWGGHAPQLAKQGAAVDLWSGRKLAFISAGLNHSEMKKEFTPEGAIMGYNE</sequence>
<dbReference type="Pfam" id="PF13458">
    <property type="entry name" value="Peripla_BP_6"/>
    <property type="match status" value="1"/>
</dbReference>
<feature type="chain" id="PRO_5004845715" description="Leucine-binding protein domain-containing protein" evidence="3">
    <location>
        <begin position="24"/>
        <end position="294"/>
    </location>
</feature>
<protein>
    <recommendedName>
        <fullName evidence="4">Leucine-binding protein domain-containing protein</fullName>
    </recommendedName>
</protein>
<evidence type="ECO:0000313" key="5">
    <source>
        <dbReference type="EMBL" id="ETW93454.1"/>
    </source>
</evidence>
<proteinExistence type="inferred from homology"/>
<feature type="domain" description="Leucine-binding protein" evidence="4">
    <location>
        <begin position="38"/>
        <end position="272"/>
    </location>
</feature>
<dbReference type="EMBL" id="AZHX01002644">
    <property type="protein sequence ID" value="ETW93454.1"/>
    <property type="molecule type" value="Genomic_DNA"/>
</dbReference>
<evidence type="ECO:0000259" key="4">
    <source>
        <dbReference type="Pfam" id="PF13458"/>
    </source>
</evidence>
<reference evidence="5 6" key="1">
    <citation type="journal article" date="2014" name="Nature">
        <title>An environmental bacterial taxon with a large and distinct metabolic repertoire.</title>
        <authorList>
            <person name="Wilson M.C."/>
            <person name="Mori T."/>
            <person name="Ruckert C."/>
            <person name="Uria A.R."/>
            <person name="Helf M.J."/>
            <person name="Takada K."/>
            <person name="Gernert C."/>
            <person name="Steffens U.A."/>
            <person name="Heycke N."/>
            <person name="Schmitt S."/>
            <person name="Rinke C."/>
            <person name="Helfrich E.J."/>
            <person name="Brachmann A.O."/>
            <person name="Gurgui C."/>
            <person name="Wakimoto T."/>
            <person name="Kracht M."/>
            <person name="Crusemann M."/>
            <person name="Hentschel U."/>
            <person name="Abe I."/>
            <person name="Matsunaga S."/>
            <person name="Kalinowski J."/>
            <person name="Takeyama H."/>
            <person name="Piel J."/>
        </authorList>
    </citation>
    <scope>NUCLEOTIDE SEQUENCE [LARGE SCALE GENOMIC DNA]</scope>
    <source>
        <strain evidence="6">TSY2</strain>
    </source>
</reference>
<dbReference type="InterPro" id="IPR028082">
    <property type="entry name" value="Peripla_BP_I"/>
</dbReference>
<feature type="non-terminal residue" evidence="5">
    <location>
        <position position="294"/>
    </location>
</feature>
<dbReference type="InterPro" id="IPR051010">
    <property type="entry name" value="BCAA_transport"/>
</dbReference>
<comment type="caution">
    <text evidence="5">The sequence shown here is derived from an EMBL/GenBank/DDBJ whole genome shotgun (WGS) entry which is preliminary data.</text>
</comment>